<evidence type="ECO:0000256" key="1">
    <source>
        <dbReference type="ARBA" id="ARBA00008791"/>
    </source>
</evidence>
<keyword evidence="4" id="KW-1185">Reference proteome</keyword>
<evidence type="ECO:0000259" key="2">
    <source>
        <dbReference type="Pfam" id="PF00582"/>
    </source>
</evidence>
<dbReference type="SUPFAM" id="SSF52402">
    <property type="entry name" value="Adenine nucleotide alpha hydrolases-like"/>
    <property type="match status" value="1"/>
</dbReference>
<proteinExistence type="inferred from homology"/>
<dbReference type="Pfam" id="PF00582">
    <property type="entry name" value="Usp"/>
    <property type="match status" value="1"/>
</dbReference>
<dbReference type="PANTHER" id="PTHR46268:SF6">
    <property type="entry name" value="UNIVERSAL STRESS PROTEIN UP12"/>
    <property type="match status" value="1"/>
</dbReference>
<reference evidence="3" key="1">
    <citation type="submission" date="2024-05" db="EMBL/GenBank/DDBJ databases">
        <title>Alkalihalobacillus sp. strain MEB203 novel alkaliphilic bacterium from Lonar Lake, India.</title>
        <authorList>
            <person name="Joshi A."/>
            <person name="Thite S."/>
            <person name="Mengade P."/>
        </authorList>
    </citation>
    <scope>NUCLEOTIDE SEQUENCE</scope>
    <source>
        <strain evidence="3">MEB 203</strain>
    </source>
</reference>
<feature type="domain" description="UspA" evidence="2">
    <location>
        <begin position="2"/>
        <end position="135"/>
    </location>
</feature>
<dbReference type="RefSeq" id="WP_275116436.1">
    <property type="nucleotide sequence ID" value="NZ_JAOTPO010000001.1"/>
</dbReference>
<dbReference type="PANTHER" id="PTHR46268">
    <property type="entry name" value="STRESS RESPONSE PROTEIN NHAX"/>
    <property type="match status" value="1"/>
</dbReference>
<sequence length="135" mass="15058">MKLLIPTDSIEFSQQAYDFLSKQILQICTQLYFVHVVPNANDLESIYPNVKEKLLGQGEILIEQSMQLFQETGVFIEGKVVMGKPSIEIVNIANEEDVDVIVIGNRSHTAEGEYTFGSVSYGVVHLSTQPVLVIK</sequence>
<protein>
    <submittedName>
        <fullName evidence="3">Universal stress protein</fullName>
    </submittedName>
</protein>
<organism evidence="3 4">
    <name type="scientific">Alkalihalobacterium chitinilyticum</name>
    <dbReference type="NCBI Taxonomy" id="2980103"/>
    <lineage>
        <taxon>Bacteria</taxon>
        <taxon>Bacillati</taxon>
        <taxon>Bacillota</taxon>
        <taxon>Bacilli</taxon>
        <taxon>Bacillales</taxon>
        <taxon>Bacillaceae</taxon>
        <taxon>Alkalihalobacterium</taxon>
    </lineage>
</organism>
<evidence type="ECO:0000313" key="4">
    <source>
        <dbReference type="Proteomes" id="UP001148125"/>
    </source>
</evidence>
<dbReference type="EMBL" id="JAOTPO010000001">
    <property type="protein sequence ID" value="MDE5411799.1"/>
    <property type="molecule type" value="Genomic_DNA"/>
</dbReference>
<comment type="similarity">
    <text evidence="1">Belongs to the universal stress protein A family.</text>
</comment>
<gene>
    <name evidence="3" type="ORF">N7Z68_00200</name>
</gene>
<dbReference type="InterPro" id="IPR014729">
    <property type="entry name" value="Rossmann-like_a/b/a_fold"/>
</dbReference>
<dbReference type="Gene3D" id="3.40.50.620">
    <property type="entry name" value="HUPs"/>
    <property type="match status" value="1"/>
</dbReference>
<dbReference type="InterPro" id="IPR006016">
    <property type="entry name" value="UspA"/>
</dbReference>
<accession>A0ABT5V8K8</accession>
<dbReference type="PRINTS" id="PR01438">
    <property type="entry name" value="UNVRSLSTRESS"/>
</dbReference>
<name>A0ABT5V8K8_9BACI</name>
<comment type="caution">
    <text evidence="3">The sequence shown here is derived from an EMBL/GenBank/DDBJ whole genome shotgun (WGS) entry which is preliminary data.</text>
</comment>
<evidence type="ECO:0000313" key="3">
    <source>
        <dbReference type="EMBL" id="MDE5411799.1"/>
    </source>
</evidence>
<dbReference type="InterPro" id="IPR006015">
    <property type="entry name" value="Universal_stress_UspA"/>
</dbReference>
<dbReference type="CDD" id="cd00293">
    <property type="entry name" value="USP-like"/>
    <property type="match status" value="1"/>
</dbReference>
<dbReference type="Proteomes" id="UP001148125">
    <property type="component" value="Unassembled WGS sequence"/>
</dbReference>